<evidence type="ECO:0000256" key="1">
    <source>
        <dbReference type="ARBA" id="ARBA00001947"/>
    </source>
</evidence>
<evidence type="ECO:0000256" key="7">
    <source>
        <dbReference type="ARBA" id="ARBA00023080"/>
    </source>
</evidence>
<evidence type="ECO:0000256" key="3">
    <source>
        <dbReference type="ARBA" id="ARBA00011245"/>
    </source>
</evidence>
<dbReference type="FunFam" id="3.20.20.140:FF:000033">
    <property type="entry name" value="Adenosine deaminase-like protein"/>
    <property type="match status" value="1"/>
</dbReference>
<evidence type="ECO:0000313" key="12">
    <source>
        <dbReference type="EMBL" id="JAI65875.1"/>
    </source>
</evidence>
<evidence type="ECO:0000256" key="4">
    <source>
        <dbReference type="ARBA" id="ARBA00022723"/>
    </source>
</evidence>
<keyword evidence="5" id="KW-0378">Hydrolase</keyword>
<evidence type="ECO:0000256" key="5">
    <source>
        <dbReference type="ARBA" id="ARBA00022801"/>
    </source>
</evidence>
<dbReference type="PANTHER" id="PTHR11409:SF42">
    <property type="entry name" value="ADENOSINE DEAMINASE-LIKE PROTEIN"/>
    <property type="match status" value="1"/>
</dbReference>
<dbReference type="InterPro" id="IPR032466">
    <property type="entry name" value="Metal_Hydrolase"/>
</dbReference>
<evidence type="ECO:0000256" key="6">
    <source>
        <dbReference type="ARBA" id="ARBA00022833"/>
    </source>
</evidence>
<dbReference type="GO" id="GO:0006154">
    <property type="term" value="P:adenosine catabolic process"/>
    <property type="evidence" value="ECO:0007669"/>
    <property type="project" value="TreeGrafter"/>
</dbReference>
<dbReference type="AlphaFoldDB" id="A0A0P4WEU1"/>
<evidence type="ECO:0000256" key="2">
    <source>
        <dbReference type="ARBA" id="ARBA00006676"/>
    </source>
</evidence>
<accession>A0A0P4WEU1</accession>
<keyword evidence="7" id="KW-0546">Nucleotide metabolism</keyword>
<dbReference type="InterPro" id="IPR006330">
    <property type="entry name" value="Ado/ade_deaminase"/>
</dbReference>
<dbReference type="GO" id="GO:0046103">
    <property type="term" value="P:inosine biosynthetic process"/>
    <property type="evidence" value="ECO:0007669"/>
    <property type="project" value="TreeGrafter"/>
</dbReference>
<keyword evidence="4" id="KW-0479">Metal-binding</keyword>
<evidence type="ECO:0000259" key="11">
    <source>
        <dbReference type="Pfam" id="PF00962"/>
    </source>
</evidence>
<comment type="catalytic activity">
    <reaction evidence="8">
        <text>N(6)-methyl-AMP + H2O + H(+) = IMP + methylamine</text>
        <dbReference type="Rhea" id="RHEA:16001"/>
        <dbReference type="ChEBI" id="CHEBI:15377"/>
        <dbReference type="ChEBI" id="CHEBI:15378"/>
        <dbReference type="ChEBI" id="CHEBI:58053"/>
        <dbReference type="ChEBI" id="CHEBI:59338"/>
        <dbReference type="ChEBI" id="CHEBI:144842"/>
    </reaction>
    <physiologicalReaction direction="left-to-right" evidence="8">
        <dbReference type="Rhea" id="RHEA:16002"/>
    </physiologicalReaction>
</comment>
<evidence type="ECO:0000256" key="10">
    <source>
        <dbReference type="ARBA" id="ARBA00070474"/>
    </source>
</evidence>
<dbReference type="InterPro" id="IPR001365">
    <property type="entry name" value="A_deaminase_dom"/>
</dbReference>
<keyword evidence="6" id="KW-0862">Zinc</keyword>
<organism evidence="12">
    <name type="scientific">Scylla olivacea</name>
    <name type="common">Orange mud crab</name>
    <name type="synonym">Cancer olivacea</name>
    <dbReference type="NCBI Taxonomy" id="85551"/>
    <lineage>
        <taxon>Eukaryota</taxon>
        <taxon>Metazoa</taxon>
        <taxon>Ecdysozoa</taxon>
        <taxon>Arthropoda</taxon>
        <taxon>Crustacea</taxon>
        <taxon>Multicrustacea</taxon>
        <taxon>Malacostraca</taxon>
        <taxon>Eumalacostraca</taxon>
        <taxon>Eucarida</taxon>
        <taxon>Decapoda</taxon>
        <taxon>Pleocyemata</taxon>
        <taxon>Brachyura</taxon>
        <taxon>Eubrachyura</taxon>
        <taxon>Portunoidea</taxon>
        <taxon>Portunidae</taxon>
        <taxon>Portuninae</taxon>
        <taxon>Scylla</taxon>
    </lineage>
</organism>
<evidence type="ECO:0000256" key="9">
    <source>
        <dbReference type="ARBA" id="ARBA00057464"/>
    </source>
</evidence>
<dbReference type="PANTHER" id="PTHR11409">
    <property type="entry name" value="ADENOSINE DEAMINASE"/>
    <property type="match status" value="1"/>
</dbReference>
<dbReference type="GO" id="GO:0004000">
    <property type="term" value="F:adenosine deaminase activity"/>
    <property type="evidence" value="ECO:0007669"/>
    <property type="project" value="TreeGrafter"/>
</dbReference>
<comment type="function">
    <text evidence="9">Catalyzes the hydrolysis of the free cytosolic methylated adenosine nucleotide N(6)-methyl-AMP (N6-mAMP) to produce inositol monophosphate (IMP) and methylamine. Is required for the catabolism of cytosolic N6-mAMP, which is derived from the degradation of mRNA containing N6-methylated adenine (m6A).</text>
</comment>
<comment type="similarity">
    <text evidence="2">Belongs to the metallo-dependent hydrolases superfamily. Adenosine and AMP deaminases family.</text>
</comment>
<dbReference type="CDD" id="cd00443">
    <property type="entry name" value="ADA_AMPD"/>
    <property type="match status" value="1"/>
</dbReference>
<comment type="cofactor">
    <cofactor evidence="1">
        <name>Zn(2+)</name>
        <dbReference type="ChEBI" id="CHEBI:29105"/>
    </cofactor>
</comment>
<dbReference type="Gene3D" id="3.20.20.140">
    <property type="entry name" value="Metal-dependent hydrolases"/>
    <property type="match status" value="1"/>
</dbReference>
<protein>
    <recommendedName>
        <fullName evidence="10">Adenosine deaminase-like protein</fullName>
    </recommendedName>
</protein>
<comment type="subunit">
    <text evidence="3">Monomer.</text>
</comment>
<feature type="domain" description="Adenosine deaminase" evidence="11">
    <location>
        <begin position="11"/>
        <end position="342"/>
    </location>
</feature>
<name>A0A0P4WEU1_SCYOL</name>
<evidence type="ECO:0000256" key="8">
    <source>
        <dbReference type="ARBA" id="ARBA00048787"/>
    </source>
</evidence>
<dbReference type="Pfam" id="PF00962">
    <property type="entry name" value="A_deaminase"/>
    <property type="match status" value="1"/>
</dbReference>
<dbReference type="SUPFAM" id="SSF51556">
    <property type="entry name" value="Metallo-dependent hydrolases"/>
    <property type="match status" value="1"/>
</dbReference>
<dbReference type="EMBL" id="GDRN01056064">
    <property type="protein sequence ID" value="JAI65875.1"/>
    <property type="molecule type" value="Transcribed_RNA"/>
</dbReference>
<sequence length="354" mass="39210">MELLDYCKSLPKVELHAHLNGSLSDATVLKLLSAREQQDGDFLASAEVTIKRGHQRTLEECFQVFRILHSITDNLEAVQTITQDVIQEFAADNVKYLELRTTPKNIPNKMTKKEYMDTVLEATVEAMKKSNIRVCLLLSIDRARGVEDAWSTLQLAKEYLTHDVFGPLVCGLDVSGNPHSGDLKDYLPVLQEAQKCGLKLAVHLAEVSSDTETLTMLNSGLVDRIGHGTFIHPGAGGSKELHAVVRKQNLPLELCISSNIKSGTVKSACHHHLGFWKKENHPVVICTDDKGVFSTSLSEEFYLGAQTFHLSEGDLHSLCLNGVDAAFLPQVEKQKLRQEVQKDLDSLKGKLACQ</sequence>
<proteinExistence type="inferred from homology"/>
<dbReference type="GO" id="GO:0046872">
    <property type="term" value="F:metal ion binding"/>
    <property type="evidence" value="ECO:0007669"/>
    <property type="project" value="UniProtKB-KW"/>
</dbReference>
<reference evidence="12" key="1">
    <citation type="submission" date="2015-09" db="EMBL/GenBank/DDBJ databases">
        <title>Scylla olivacea transcriptome.</title>
        <authorList>
            <person name="Ikhwanuddin M."/>
        </authorList>
    </citation>
    <scope>NUCLEOTIDE SEQUENCE</scope>
</reference>
<dbReference type="GO" id="GO:0009117">
    <property type="term" value="P:nucleotide metabolic process"/>
    <property type="evidence" value="ECO:0007669"/>
    <property type="project" value="UniProtKB-KW"/>
</dbReference>